<dbReference type="InterPro" id="IPR044929">
    <property type="entry name" value="DNA/RNA_non-sp_Endonuclease_sf"/>
</dbReference>
<proteinExistence type="predicted"/>
<protein>
    <recommendedName>
        <fullName evidence="1">Type VII secretion system protein EssD-like domain-containing protein</fullName>
    </recommendedName>
</protein>
<evidence type="ECO:0000313" key="3">
    <source>
        <dbReference type="Proteomes" id="UP000789390"/>
    </source>
</evidence>
<organism evidence="2 3">
    <name type="scientific">Daphnia galeata</name>
    <dbReference type="NCBI Taxonomy" id="27404"/>
    <lineage>
        <taxon>Eukaryota</taxon>
        <taxon>Metazoa</taxon>
        <taxon>Ecdysozoa</taxon>
        <taxon>Arthropoda</taxon>
        <taxon>Crustacea</taxon>
        <taxon>Branchiopoda</taxon>
        <taxon>Diplostraca</taxon>
        <taxon>Cladocera</taxon>
        <taxon>Anomopoda</taxon>
        <taxon>Daphniidae</taxon>
        <taxon>Daphnia</taxon>
    </lineage>
</organism>
<dbReference type="AlphaFoldDB" id="A0A8J2WP80"/>
<dbReference type="Pfam" id="PF13930">
    <property type="entry name" value="Endonuclea_NS_2"/>
    <property type="match status" value="1"/>
</dbReference>
<gene>
    <name evidence="2" type="ORF">DGAL_LOCUS9582</name>
</gene>
<dbReference type="EMBL" id="CAKKLH010000223">
    <property type="protein sequence ID" value="CAH0106427.1"/>
    <property type="molecule type" value="Genomic_DNA"/>
</dbReference>
<dbReference type="OrthoDB" id="6372484at2759"/>
<comment type="caution">
    <text evidence="2">The sequence shown here is derived from an EMBL/GenBank/DDBJ whole genome shotgun (WGS) entry which is preliminary data.</text>
</comment>
<evidence type="ECO:0000313" key="2">
    <source>
        <dbReference type="EMBL" id="CAH0106427.1"/>
    </source>
</evidence>
<dbReference type="Proteomes" id="UP000789390">
    <property type="component" value="Unassembled WGS sequence"/>
</dbReference>
<sequence length="177" mass="19935">MTYDFSCSILNSVRTFVPTRRMPNPVKMTVLESTNDFHKVCAVVRSGNFGHGSSVSLSSEQRKQLGIEGDYQAGHILAKMLGGSGSDLNNVVPMQKTHNNGAYKEHEFDVRKFIKQCEEVAPGKQVEARITFTIYYRPNQGSQTRIPNRIKFDTVMYTDGKEGVSYTGDFNNLERLE</sequence>
<dbReference type="Gene3D" id="3.40.570.10">
    <property type="entry name" value="Extracellular Endonuclease, subunit A"/>
    <property type="match status" value="1"/>
</dbReference>
<reference evidence="2" key="1">
    <citation type="submission" date="2021-11" db="EMBL/GenBank/DDBJ databases">
        <authorList>
            <person name="Schell T."/>
        </authorList>
    </citation>
    <scope>NUCLEOTIDE SEQUENCE</scope>
    <source>
        <strain evidence="2">M5</strain>
    </source>
</reference>
<evidence type="ECO:0000259" key="1">
    <source>
        <dbReference type="Pfam" id="PF13930"/>
    </source>
</evidence>
<name>A0A8J2WP80_9CRUS</name>
<dbReference type="InterPro" id="IPR044927">
    <property type="entry name" value="Endonuclea_NS_2"/>
</dbReference>
<feature type="domain" description="Type VII secretion system protein EssD-like" evidence="1">
    <location>
        <begin position="63"/>
        <end position="139"/>
    </location>
</feature>
<keyword evidence="3" id="KW-1185">Reference proteome</keyword>
<accession>A0A8J2WP80</accession>